<dbReference type="KEGG" id="ruv:EC9_07740"/>
<dbReference type="OrthoDB" id="291419at2"/>
<protein>
    <submittedName>
        <fullName evidence="2">Uncharacterized protein</fullName>
    </submittedName>
</protein>
<feature type="transmembrane region" description="Helical" evidence="1">
    <location>
        <begin position="6"/>
        <end position="29"/>
    </location>
</feature>
<keyword evidence="1" id="KW-1133">Transmembrane helix</keyword>
<gene>
    <name evidence="2" type="ORF">EC9_07740</name>
</gene>
<dbReference type="Proteomes" id="UP000319557">
    <property type="component" value="Chromosome"/>
</dbReference>
<evidence type="ECO:0000313" key="2">
    <source>
        <dbReference type="EMBL" id="QDS86602.1"/>
    </source>
</evidence>
<name>A0A517LVF8_9BACT</name>
<sequence length="92" mass="9629">MSGDQIFVGSVTILLSIATLLAALGYLPGADKLGVASKVHRRYGARGVRLFYWGATVLLLALAVAILRDARPSFAVPDSDRNELSADGASSP</sequence>
<organism evidence="2 3">
    <name type="scientific">Rosistilla ulvae</name>
    <dbReference type="NCBI Taxonomy" id="1930277"/>
    <lineage>
        <taxon>Bacteria</taxon>
        <taxon>Pseudomonadati</taxon>
        <taxon>Planctomycetota</taxon>
        <taxon>Planctomycetia</taxon>
        <taxon>Pirellulales</taxon>
        <taxon>Pirellulaceae</taxon>
        <taxon>Rosistilla</taxon>
    </lineage>
</organism>
<proteinExistence type="predicted"/>
<dbReference type="AlphaFoldDB" id="A0A517LVF8"/>
<keyword evidence="1" id="KW-0472">Membrane</keyword>
<dbReference type="RefSeq" id="WP_145342453.1">
    <property type="nucleotide sequence ID" value="NZ_CP036261.1"/>
</dbReference>
<dbReference type="EMBL" id="CP036261">
    <property type="protein sequence ID" value="QDS86602.1"/>
    <property type="molecule type" value="Genomic_DNA"/>
</dbReference>
<evidence type="ECO:0000256" key="1">
    <source>
        <dbReference type="SAM" id="Phobius"/>
    </source>
</evidence>
<feature type="transmembrane region" description="Helical" evidence="1">
    <location>
        <begin position="50"/>
        <end position="67"/>
    </location>
</feature>
<accession>A0A517LVF8</accession>
<reference evidence="2 3" key="1">
    <citation type="submission" date="2019-02" db="EMBL/GenBank/DDBJ databases">
        <title>Deep-cultivation of Planctomycetes and their phenomic and genomic characterization uncovers novel biology.</title>
        <authorList>
            <person name="Wiegand S."/>
            <person name="Jogler M."/>
            <person name="Boedeker C."/>
            <person name="Pinto D."/>
            <person name="Vollmers J."/>
            <person name="Rivas-Marin E."/>
            <person name="Kohn T."/>
            <person name="Peeters S.H."/>
            <person name="Heuer A."/>
            <person name="Rast P."/>
            <person name="Oberbeckmann S."/>
            <person name="Bunk B."/>
            <person name="Jeske O."/>
            <person name="Meyerdierks A."/>
            <person name="Storesund J.E."/>
            <person name="Kallscheuer N."/>
            <person name="Luecker S."/>
            <person name="Lage O.M."/>
            <person name="Pohl T."/>
            <person name="Merkel B.J."/>
            <person name="Hornburger P."/>
            <person name="Mueller R.-W."/>
            <person name="Bruemmer F."/>
            <person name="Labrenz M."/>
            <person name="Spormann A.M."/>
            <person name="Op den Camp H."/>
            <person name="Overmann J."/>
            <person name="Amann R."/>
            <person name="Jetten M.S.M."/>
            <person name="Mascher T."/>
            <person name="Medema M.H."/>
            <person name="Devos D.P."/>
            <person name="Kaster A.-K."/>
            <person name="Ovreas L."/>
            <person name="Rohde M."/>
            <person name="Galperin M.Y."/>
            <person name="Jogler C."/>
        </authorList>
    </citation>
    <scope>NUCLEOTIDE SEQUENCE [LARGE SCALE GENOMIC DNA]</scope>
    <source>
        <strain evidence="2 3">EC9</strain>
    </source>
</reference>
<evidence type="ECO:0000313" key="3">
    <source>
        <dbReference type="Proteomes" id="UP000319557"/>
    </source>
</evidence>
<keyword evidence="3" id="KW-1185">Reference proteome</keyword>
<keyword evidence="1" id="KW-0812">Transmembrane</keyword>